<dbReference type="Pfam" id="PF24980">
    <property type="entry name" value="LSU"/>
    <property type="match status" value="1"/>
</dbReference>
<dbReference type="EMBL" id="AYRZ02000003">
    <property type="protein sequence ID" value="PHT87644.1"/>
    <property type="molecule type" value="Genomic_DNA"/>
</dbReference>
<protein>
    <submittedName>
        <fullName evidence="2">Uncharacterized protein</fullName>
    </submittedName>
</protein>
<dbReference type="SMR" id="A0A1U8G678"/>
<accession>A0A1U8G678</accession>
<evidence type="ECO:0000313" key="2">
    <source>
        <dbReference type="EMBL" id="PHT87644.1"/>
    </source>
</evidence>
<organism evidence="2 3">
    <name type="scientific">Capsicum annuum</name>
    <name type="common">Capsicum pepper</name>
    <dbReference type="NCBI Taxonomy" id="4072"/>
    <lineage>
        <taxon>Eukaryota</taxon>
        <taxon>Viridiplantae</taxon>
        <taxon>Streptophyta</taxon>
        <taxon>Embryophyta</taxon>
        <taxon>Tracheophyta</taxon>
        <taxon>Spermatophyta</taxon>
        <taxon>Magnoliopsida</taxon>
        <taxon>eudicotyledons</taxon>
        <taxon>Gunneridae</taxon>
        <taxon>Pentapetalae</taxon>
        <taxon>asterids</taxon>
        <taxon>lamiids</taxon>
        <taxon>Solanales</taxon>
        <taxon>Solanaceae</taxon>
        <taxon>Solanoideae</taxon>
        <taxon>Capsiceae</taxon>
        <taxon>Capsicum</taxon>
    </lineage>
</organism>
<proteinExistence type="predicted"/>
<feature type="coiled-coil region" evidence="1">
    <location>
        <begin position="60"/>
        <end position="115"/>
    </location>
</feature>
<reference evidence="2 3" key="1">
    <citation type="journal article" date="2014" name="Nat. Genet.">
        <title>Genome sequence of the hot pepper provides insights into the evolution of pungency in Capsicum species.</title>
        <authorList>
            <person name="Kim S."/>
            <person name="Park M."/>
            <person name="Yeom S.I."/>
            <person name="Kim Y.M."/>
            <person name="Lee J.M."/>
            <person name="Lee H.A."/>
            <person name="Seo E."/>
            <person name="Choi J."/>
            <person name="Cheong K."/>
            <person name="Kim K.T."/>
            <person name="Jung K."/>
            <person name="Lee G.W."/>
            <person name="Oh S.K."/>
            <person name="Bae C."/>
            <person name="Kim S.B."/>
            <person name="Lee H.Y."/>
            <person name="Kim S.Y."/>
            <person name="Kim M.S."/>
            <person name="Kang B.C."/>
            <person name="Jo Y.D."/>
            <person name="Yang H.B."/>
            <person name="Jeong H.J."/>
            <person name="Kang W.H."/>
            <person name="Kwon J.K."/>
            <person name="Shin C."/>
            <person name="Lim J.Y."/>
            <person name="Park J.H."/>
            <person name="Huh J.H."/>
            <person name="Kim J.S."/>
            <person name="Kim B.D."/>
            <person name="Cohen O."/>
            <person name="Paran I."/>
            <person name="Suh M.C."/>
            <person name="Lee S.B."/>
            <person name="Kim Y.K."/>
            <person name="Shin Y."/>
            <person name="Noh S.J."/>
            <person name="Park J."/>
            <person name="Seo Y.S."/>
            <person name="Kwon S.Y."/>
            <person name="Kim H.A."/>
            <person name="Park J.M."/>
            <person name="Kim H.J."/>
            <person name="Choi S.B."/>
            <person name="Bosland P.W."/>
            <person name="Reeves G."/>
            <person name="Jo S.H."/>
            <person name="Lee B.W."/>
            <person name="Cho H.T."/>
            <person name="Choi H.S."/>
            <person name="Lee M.S."/>
            <person name="Yu Y."/>
            <person name="Do Choi Y."/>
            <person name="Park B.S."/>
            <person name="van Deynze A."/>
            <person name="Ashrafi H."/>
            <person name="Hill T."/>
            <person name="Kim W.T."/>
            <person name="Pai H.S."/>
            <person name="Ahn H.K."/>
            <person name="Yeam I."/>
            <person name="Giovannoni J.J."/>
            <person name="Rose J.K."/>
            <person name="Sorensen I."/>
            <person name="Lee S.J."/>
            <person name="Kim R.W."/>
            <person name="Choi I.Y."/>
            <person name="Choi B.S."/>
            <person name="Lim J.S."/>
            <person name="Lee Y.H."/>
            <person name="Choi D."/>
        </authorList>
    </citation>
    <scope>NUCLEOTIDE SEQUENCE [LARGE SCALE GENOMIC DNA]</scope>
    <source>
        <strain evidence="3">cv. CM334</strain>
    </source>
</reference>
<gene>
    <name evidence="2" type="ORF">T459_09750</name>
</gene>
<dbReference type="Proteomes" id="UP000222542">
    <property type="component" value="Unassembled WGS sequence"/>
</dbReference>
<reference evidence="2 3" key="2">
    <citation type="journal article" date="2017" name="Genome Biol.">
        <title>New reference genome sequences of hot pepper reveal the massive evolution of plant disease-resistance genes by retroduplication.</title>
        <authorList>
            <person name="Kim S."/>
            <person name="Park J."/>
            <person name="Yeom S.I."/>
            <person name="Kim Y.M."/>
            <person name="Seo E."/>
            <person name="Kim K.T."/>
            <person name="Kim M.S."/>
            <person name="Lee J.M."/>
            <person name="Cheong K."/>
            <person name="Shin H.S."/>
            <person name="Kim S.B."/>
            <person name="Han K."/>
            <person name="Lee J."/>
            <person name="Park M."/>
            <person name="Lee H.A."/>
            <person name="Lee H.Y."/>
            <person name="Lee Y."/>
            <person name="Oh S."/>
            <person name="Lee J.H."/>
            <person name="Choi E."/>
            <person name="Choi E."/>
            <person name="Lee S.E."/>
            <person name="Jeon J."/>
            <person name="Kim H."/>
            <person name="Choi G."/>
            <person name="Song H."/>
            <person name="Lee J."/>
            <person name="Lee S.C."/>
            <person name="Kwon J.K."/>
            <person name="Lee H.Y."/>
            <person name="Koo N."/>
            <person name="Hong Y."/>
            <person name="Kim R.W."/>
            <person name="Kang W.H."/>
            <person name="Huh J.H."/>
            <person name="Kang B.C."/>
            <person name="Yang T.J."/>
            <person name="Lee Y.H."/>
            <person name="Bennetzen J.L."/>
            <person name="Choi D."/>
        </authorList>
    </citation>
    <scope>NUCLEOTIDE SEQUENCE [LARGE SCALE GENOMIC DNA]</scope>
    <source>
        <strain evidence="3">cv. CM334</strain>
    </source>
</reference>
<dbReference type="GO" id="GO:0098869">
    <property type="term" value="P:cellular oxidant detoxification"/>
    <property type="evidence" value="ECO:0007669"/>
    <property type="project" value="InterPro"/>
</dbReference>
<evidence type="ECO:0000313" key="3">
    <source>
        <dbReference type="Proteomes" id="UP000222542"/>
    </source>
</evidence>
<sequence length="152" mass="17264">MLILGLYNKLFPLNGISQTHKSINQSPPLSQITTTVAMFSTIAVPSDAHRRDIFSSAPEAEVLRRRNEELEKELKKSIEREEKMRAELNKTWERLKVAEEAEERLCSQLGELEAEAVDQARAYRTRVINLMDQLSLAQKLLQSASVTVPNSQ</sequence>
<keyword evidence="1" id="KW-0175">Coiled coil</keyword>
<evidence type="ECO:0000256" key="1">
    <source>
        <dbReference type="SAM" id="Coils"/>
    </source>
</evidence>
<dbReference type="Gramene" id="PHT87644">
    <property type="protein sequence ID" value="PHT87644"/>
    <property type="gene ID" value="T459_09750"/>
</dbReference>
<name>A0A1U8G678_CAPAN</name>
<dbReference type="PANTHER" id="PTHR34283:SF6">
    <property type="entry name" value="UP-9A"/>
    <property type="match status" value="1"/>
</dbReference>
<dbReference type="InterPro" id="IPR039282">
    <property type="entry name" value="LSU"/>
</dbReference>
<dbReference type="OMA" id="GISQTHK"/>
<dbReference type="KEGG" id="cann:107862984"/>
<dbReference type="OrthoDB" id="1888446at2759"/>
<keyword evidence="3" id="KW-1185">Reference proteome</keyword>
<comment type="caution">
    <text evidence="2">The sequence shown here is derived from an EMBL/GenBank/DDBJ whole genome shotgun (WGS) entry which is preliminary data.</text>
</comment>
<dbReference type="STRING" id="4072.A0A1U8G678"/>
<dbReference type="PANTHER" id="PTHR34283">
    <property type="entry name" value="PROTEIN RESPONSE TO LOW SULFUR 1"/>
    <property type="match status" value="1"/>
</dbReference>
<dbReference type="AlphaFoldDB" id="A0A1U8G678"/>